<feature type="transmembrane region" description="Helical" evidence="4">
    <location>
        <begin position="375"/>
        <end position="395"/>
    </location>
</feature>
<keyword evidence="1 4" id="KW-0812">Transmembrane</keyword>
<keyword evidence="2 4" id="KW-1133">Transmembrane helix</keyword>
<evidence type="ECO:0000256" key="4">
    <source>
        <dbReference type="SAM" id="Phobius"/>
    </source>
</evidence>
<evidence type="ECO:0000313" key="6">
    <source>
        <dbReference type="EMBL" id="OBS08330.1"/>
    </source>
</evidence>
<name>A0A1A6C1A5_9GAMM</name>
<evidence type="ECO:0000256" key="3">
    <source>
        <dbReference type="ARBA" id="ARBA00023136"/>
    </source>
</evidence>
<dbReference type="AlphaFoldDB" id="A0A1A6C1A5"/>
<dbReference type="InterPro" id="IPR011701">
    <property type="entry name" value="MFS"/>
</dbReference>
<evidence type="ECO:0000313" key="7">
    <source>
        <dbReference type="Proteomes" id="UP000029273"/>
    </source>
</evidence>
<comment type="caution">
    <text evidence="6">The sequence shown here is derived from an EMBL/GenBank/DDBJ whole genome shotgun (WGS) entry which is preliminary data.</text>
</comment>
<dbReference type="Proteomes" id="UP000029273">
    <property type="component" value="Unassembled WGS sequence"/>
</dbReference>
<dbReference type="Gene3D" id="1.20.1250.20">
    <property type="entry name" value="MFS general substrate transporter like domains"/>
    <property type="match status" value="2"/>
</dbReference>
<organism evidence="6 7">
    <name type="scientific">Acidihalobacter prosperus</name>
    <dbReference type="NCBI Taxonomy" id="160660"/>
    <lineage>
        <taxon>Bacteria</taxon>
        <taxon>Pseudomonadati</taxon>
        <taxon>Pseudomonadota</taxon>
        <taxon>Gammaproteobacteria</taxon>
        <taxon>Chromatiales</taxon>
        <taxon>Ectothiorhodospiraceae</taxon>
        <taxon>Acidihalobacter</taxon>
    </lineage>
</organism>
<evidence type="ECO:0000256" key="1">
    <source>
        <dbReference type="ARBA" id="ARBA00022692"/>
    </source>
</evidence>
<dbReference type="GO" id="GO:0022857">
    <property type="term" value="F:transmembrane transporter activity"/>
    <property type="evidence" value="ECO:0007669"/>
    <property type="project" value="InterPro"/>
</dbReference>
<feature type="transmembrane region" description="Helical" evidence="4">
    <location>
        <begin position="257"/>
        <end position="280"/>
    </location>
</feature>
<proteinExistence type="predicted"/>
<feature type="transmembrane region" description="Helical" evidence="4">
    <location>
        <begin position="20"/>
        <end position="38"/>
    </location>
</feature>
<dbReference type="PANTHER" id="PTHR23520">
    <property type="entry name" value="TRANSPORTER, PUTATIVE (AFU_ORTHOLOGUE AFUA_3G04000)-RELATED"/>
    <property type="match status" value="1"/>
</dbReference>
<keyword evidence="7" id="KW-1185">Reference proteome</keyword>
<keyword evidence="3 4" id="KW-0472">Membrane</keyword>
<dbReference type="PROSITE" id="PS50850">
    <property type="entry name" value="MFS"/>
    <property type="match status" value="1"/>
</dbReference>
<feature type="transmembrane region" description="Helical" evidence="4">
    <location>
        <begin position="301"/>
        <end position="322"/>
    </location>
</feature>
<gene>
    <name evidence="6" type="ORF">Thpro_022580</name>
</gene>
<dbReference type="STRING" id="160660.BJI67_15230"/>
<dbReference type="Pfam" id="PF07690">
    <property type="entry name" value="MFS_1"/>
    <property type="match status" value="1"/>
</dbReference>
<dbReference type="SUPFAM" id="SSF103473">
    <property type="entry name" value="MFS general substrate transporter"/>
    <property type="match status" value="1"/>
</dbReference>
<dbReference type="PANTHER" id="PTHR23520:SF5">
    <property type="entry name" value="TRANSPORTER, PUTATIVE (AFU_ORTHOLOGUE AFUA_3G04000)-RELATED"/>
    <property type="match status" value="1"/>
</dbReference>
<dbReference type="EMBL" id="JQSG02000006">
    <property type="protein sequence ID" value="OBS08330.1"/>
    <property type="molecule type" value="Genomic_DNA"/>
</dbReference>
<feature type="transmembrane region" description="Helical" evidence="4">
    <location>
        <begin position="146"/>
        <end position="165"/>
    </location>
</feature>
<sequence length="411" mass="42926">MGERAPLSANARRLIAARALRSLGQGALVVDFALYLHALHWKAVAIGAVFMGGLVLGGLLTLLLGPLSDRWGRRRFLLAYELSQMAAAVTALSSSQPAWLAAAAIVGGFGRGANGSPGPFAPVEQSWLAGEVAPEVRGGVFSLNTALGFFGMALGALGGMLPGLAGDGHPPASEYRVLFLIVLLGSLACFGLLLGARDRIAPQRGRESPSPTPEHEARRLRENGLLLRLVGVNAINGLGIGLIGPLMAYWFQLRFGVGPAAIAPMMGLAFAVTGVAALLAGRLSRRFGVVDAVVWPRLVGLFLLIPMALSPSFAWAGAFYVLRSGLNRGTIGARQALGVSLVGADRSGLAASLNTVSIMLPLAIGPVAAGAFFQAGWLLPPFLIAAGLQGVYLYLYQRLFRAHDPGRRDAI</sequence>
<protein>
    <recommendedName>
        <fullName evidence="5">Major facilitator superfamily (MFS) profile domain-containing protein</fullName>
    </recommendedName>
</protein>
<dbReference type="RefSeq" id="WP_201786990.1">
    <property type="nucleotide sequence ID" value="NZ_JQSG02000006.1"/>
</dbReference>
<reference evidence="6 7" key="1">
    <citation type="journal article" date="2014" name="Genome Announc.">
        <title>Draft Genome Sequence of the Iron-Oxidizing, Acidophilic, and Halotolerant 'Thiobacillus prosperus' Type Strain DSM 5130.</title>
        <authorList>
            <person name="Ossandon F.J."/>
            <person name="Cardenas J.P."/>
            <person name="Corbett M."/>
            <person name="Quatrini R."/>
            <person name="Holmes D.S."/>
            <person name="Watkin E."/>
        </authorList>
    </citation>
    <scope>NUCLEOTIDE SEQUENCE [LARGE SCALE GENOMIC DNA]</scope>
    <source>
        <strain evidence="6 7">DSM 5130</strain>
    </source>
</reference>
<dbReference type="InterPro" id="IPR036259">
    <property type="entry name" value="MFS_trans_sf"/>
</dbReference>
<feature type="domain" description="Major facilitator superfamily (MFS) profile" evidence="5">
    <location>
        <begin position="225"/>
        <end position="411"/>
    </location>
</feature>
<feature type="transmembrane region" description="Helical" evidence="4">
    <location>
        <begin position="177"/>
        <end position="196"/>
    </location>
</feature>
<evidence type="ECO:0000256" key="2">
    <source>
        <dbReference type="ARBA" id="ARBA00022989"/>
    </source>
</evidence>
<feature type="transmembrane region" description="Helical" evidence="4">
    <location>
        <begin position="44"/>
        <end position="65"/>
    </location>
</feature>
<dbReference type="InterPro" id="IPR020846">
    <property type="entry name" value="MFS_dom"/>
</dbReference>
<feature type="transmembrane region" description="Helical" evidence="4">
    <location>
        <begin position="225"/>
        <end position="251"/>
    </location>
</feature>
<accession>A0A1A6C1A5</accession>
<evidence type="ECO:0000259" key="5">
    <source>
        <dbReference type="PROSITE" id="PS50850"/>
    </source>
</evidence>